<dbReference type="Pfam" id="PF00648">
    <property type="entry name" value="Peptidase_C2"/>
    <property type="match status" value="1"/>
</dbReference>
<proteinExistence type="inferred from homology"/>
<dbReference type="PROSITE" id="PS50203">
    <property type="entry name" value="CALPAIN_CAT"/>
    <property type="match status" value="1"/>
</dbReference>
<dbReference type="PANTHER" id="PTHR10183">
    <property type="entry name" value="CALPAIN"/>
    <property type="match status" value="1"/>
</dbReference>
<evidence type="ECO:0000256" key="1">
    <source>
        <dbReference type="ARBA" id="ARBA00007623"/>
    </source>
</evidence>
<keyword evidence="9" id="KW-1185">Reference proteome</keyword>
<sequence length="63" mass="7340">MSLHTVEDYNGKTPFLKIRNPHGEGEWRGAWSENSSEWDNIDRQTQLEVGVNSNEDGVFWYVI</sequence>
<evidence type="ECO:0000256" key="5">
    <source>
        <dbReference type="PIRSR" id="PIRSR622684-1"/>
    </source>
</evidence>
<evidence type="ECO:0000256" key="6">
    <source>
        <dbReference type="PROSITE-ProRule" id="PRU00239"/>
    </source>
</evidence>
<protein>
    <recommendedName>
        <fullName evidence="7">Calpain catalytic domain-containing protein</fullName>
    </recommendedName>
</protein>
<dbReference type="InterPro" id="IPR038765">
    <property type="entry name" value="Papain-like_cys_pep_sf"/>
</dbReference>
<feature type="active site" evidence="5">
    <location>
        <position position="20"/>
    </location>
</feature>
<dbReference type="Gene3D" id="3.90.70.10">
    <property type="entry name" value="Cysteine proteinases"/>
    <property type="match status" value="1"/>
</dbReference>
<keyword evidence="2" id="KW-0645">Protease</keyword>
<evidence type="ECO:0000256" key="3">
    <source>
        <dbReference type="ARBA" id="ARBA00022801"/>
    </source>
</evidence>
<gene>
    <name evidence="8" type="ORF">SVUK_LOCUS13117</name>
</gene>
<dbReference type="InterPro" id="IPR001300">
    <property type="entry name" value="Peptidase_C2_calpain_cat"/>
</dbReference>
<organism evidence="8 9">
    <name type="scientific">Strongylus vulgaris</name>
    <name type="common">Blood worm</name>
    <dbReference type="NCBI Taxonomy" id="40348"/>
    <lineage>
        <taxon>Eukaryota</taxon>
        <taxon>Metazoa</taxon>
        <taxon>Ecdysozoa</taxon>
        <taxon>Nematoda</taxon>
        <taxon>Chromadorea</taxon>
        <taxon>Rhabditida</taxon>
        <taxon>Rhabditina</taxon>
        <taxon>Rhabditomorpha</taxon>
        <taxon>Strongyloidea</taxon>
        <taxon>Strongylidae</taxon>
        <taxon>Strongylus</taxon>
    </lineage>
</organism>
<dbReference type="SUPFAM" id="SSF54001">
    <property type="entry name" value="Cysteine proteinases"/>
    <property type="match status" value="1"/>
</dbReference>
<accession>A0A3P7JDM0</accession>
<dbReference type="AlphaFoldDB" id="A0A3P7JDM0"/>
<dbReference type="GO" id="GO:0004198">
    <property type="term" value="F:calcium-dependent cysteine-type endopeptidase activity"/>
    <property type="evidence" value="ECO:0007669"/>
    <property type="project" value="InterPro"/>
</dbReference>
<comment type="similarity">
    <text evidence="1">Belongs to the peptidase C2 family.</text>
</comment>
<evidence type="ECO:0000256" key="2">
    <source>
        <dbReference type="ARBA" id="ARBA00022670"/>
    </source>
</evidence>
<dbReference type="Proteomes" id="UP000270094">
    <property type="component" value="Unassembled WGS sequence"/>
</dbReference>
<keyword evidence="4" id="KW-0788">Thiol protease</keyword>
<reference evidence="8 9" key="1">
    <citation type="submission" date="2018-11" db="EMBL/GenBank/DDBJ databases">
        <authorList>
            <consortium name="Pathogen Informatics"/>
        </authorList>
    </citation>
    <scope>NUCLEOTIDE SEQUENCE [LARGE SCALE GENOMIC DNA]</scope>
</reference>
<dbReference type="InterPro" id="IPR022684">
    <property type="entry name" value="Calpain_cysteine_protease"/>
</dbReference>
<evidence type="ECO:0000313" key="9">
    <source>
        <dbReference type="Proteomes" id="UP000270094"/>
    </source>
</evidence>
<name>A0A3P7JDM0_STRVU</name>
<evidence type="ECO:0000259" key="7">
    <source>
        <dbReference type="PROSITE" id="PS50203"/>
    </source>
</evidence>
<dbReference type="EMBL" id="UYYB01101046">
    <property type="protein sequence ID" value="VDM78119.1"/>
    <property type="molecule type" value="Genomic_DNA"/>
</dbReference>
<keyword evidence="3" id="KW-0378">Hydrolase</keyword>
<evidence type="ECO:0000313" key="8">
    <source>
        <dbReference type="EMBL" id="VDM78119.1"/>
    </source>
</evidence>
<dbReference type="OrthoDB" id="424753at2759"/>
<evidence type="ECO:0000256" key="4">
    <source>
        <dbReference type="ARBA" id="ARBA00022807"/>
    </source>
</evidence>
<dbReference type="GO" id="GO:0006508">
    <property type="term" value="P:proteolysis"/>
    <property type="evidence" value="ECO:0007669"/>
    <property type="project" value="UniProtKB-KW"/>
</dbReference>
<feature type="domain" description="Calpain catalytic" evidence="7">
    <location>
        <begin position="1"/>
        <end position="63"/>
    </location>
</feature>
<comment type="caution">
    <text evidence="6">Lacks conserved residue(s) required for the propagation of feature annotation.</text>
</comment>
<dbReference type="PANTHER" id="PTHR10183:SF379">
    <property type="entry name" value="CALPAIN-5"/>
    <property type="match status" value="1"/>
</dbReference>